<evidence type="ECO:0000313" key="4">
    <source>
        <dbReference type="EMBL" id="KAK1925872.1"/>
    </source>
</evidence>
<comment type="caution">
    <text evidence="4">The sequence shown here is derived from an EMBL/GenBank/DDBJ whole genome shotgun (WGS) entry which is preliminary data.</text>
</comment>
<keyword evidence="1" id="KW-0677">Repeat</keyword>
<dbReference type="SUPFAM" id="SSF48452">
    <property type="entry name" value="TPR-like"/>
    <property type="match status" value="1"/>
</dbReference>
<dbReference type="Proteomes" id="UP001182556">
    <property type="component" value="Unassembled WGS sequence"/>
</dbReference>
<dbReference type="Gene3D" id="1.25.40.10">
    <property type="entry name" value="Tetratricopeptide repeat domain"/>
    <property type="match status" value="1"/>
</dbReference>
<keyword evidence="5" id="KW-1185">Reference proteome</keyword>
<evidence type="ECO:0000256" key="3">
    <source>
        <dbReference type="PROSITE-ProRule" id="PRU00339"/>
    </source>
</evidence>
<dbReference type="PROSITE" id="PS50005">
    <property type="entry name" value="TPR"/>
    <property type="match status" value="1"/>
</dbReference>
<proteinExistence type="predicted"/>
<sequence>MASISRSFPRLLTLARHSPRLSSRTYSTIRSSTHLARLPTSYRSPRWASSTSESSTPHDPTLAESINLLENGTAALEQGDLEGARKLYKQSVEVKPTSGGYFNLGVCEYHLNNHSAAIEAWEKSIELEPSADAYTNLASAYVMSKPPQPALAIKHLTAALKLAPEDAEIAFNLAAILESTDNLEPALKLYEKALQGGIERAAQNVRSVSAKILAKGSASAPSS</sequence>
<dbReference type="PANTHER" id="PTHR44858">
    <property type="entry name" value="TETRATRICOPEPTIDE REPEAT PROTEIN 6"/>
    <property type="match status" value="1"/>
</dbReference>
<dbReference type="PANTHER" id="PTHR44858:SF1">
    <property type="entry name" value="UDP-N-ACETYLGLUCOSAMINE--PEPTIDE N-ACETYLGLUCOSAMINYLTRANSFERASE SPINDLY-RELATED"/>
    <property type="match status" value="1"/>
</dbReference>
<evidence type="ECO:0000313" key="5">
    <source>
        <dbReference type="Proteomes" id="UP001182556"/>
    </source>
</evidence>
<evidence type="ECO:0000256" key="1">
    <source>
        <dbReference type="ARBA" id="ARBA00022737"/>
    </source>
</evidence>
<organism evidence="4 5">
    <name type="scientific">Papiliotrema laurentii</name>
    <name type="common">Cryptococcus laurentii</name>
    <dbReference type="NCBI Taxonomy" id="5418"/>
    <lineage>
        <taxon>Eukaryota</taxon>
        <taxon>Fungi</taxon>
        <taxon>Dikarya</taxon>
        <taxon>Basidiomycota</taxon>
        <taxon>Agaricomycotina</taxon>
        <taxon>Tremellomycetes</taxon>
        <taxon>Tremellales</taxon>
        <taxon>Rhynchogastremaceae</taxon>
        <taxon>Papiliotrema</taxon>
    </lineage>
</organism>
<dbReference type="Pfam" id="PF13432">
    <property type="entry name" value="TPR_16"/>
    <property type="match status" value="2"/>
</dbReference>
<protein>
    <submittedName>
        <fullName evidence="4">TPR-like protein</fullName>
    </submittedName>
</protein>
<name>A0AAD9FTN9_PAPLA</name>
<dbReference type="InterPro" id="IPR019734">
    <property type="entry name" value="TPR_rpt"/>
</dbReference>
<dbReference type="InterPro" id="IPR050498">
    <property type="entry name" value="Ycf3"/>
</dbReference>
<dbReference type="AlphaFoldDB" id="A0AAD9FTN9"/>
<reference evidence="4" key="1">
    <citation type="submission" date="2023-02" db="EMBL/GenBank/DDBJ databases">
        <title>Identification and recombinant expression of a fungal hydrolase from Papiliotrema laurentii that hydrolyzes apple cutin and clears colloidal polyester polyurethane.</title>
        <authorList>
            <consortium name="DOE Joint Genome Institute"/>
            <person name="Roman V.A."/>
            <person name="Bojanowski C."/>
            <person name="Crable B.R."/>
            <person name="Wagner D.N."/>
            <person name="Hung C.S."/>
            <person name="Nadeau L.J."/>
            <person name="Schratz L."/>
            <person name="Haridas S."/>
            <person name="Pangilinan J."/>
            <person name="Lipzen A."/>
            <person name="Na H."/>
            <person name="Yan M."/>
            <person name="Ng V."/>
            <person name="Grigoriev I.V."/>
            <person name="Spatafora J.W."/>
            <person name="Barlow D."/>
            <person name="Biffinger J."/>
            <person name="Kelley-Loughnane N."/>
            <person name="Varaljay V.A."/>
            <person name="Crookes-Goodson W.J."/>
        </authorList>
    </citation>
    <scope>NUCLEOTIDE SEQUENCE</scope>
    <source>
        <strain evidence="4">5307AH</strain>
    </source>
</reference>
<gene>
    <name evidence="4" type="ORF">DB88DRAFT_216717</name>
</gene>
<accession>A0AAD9FTN9</accession>
<dbReference type="SMART" id="SM00028">
    <property type="entry name" value="TPR"/>
    <property type="match status" value="4"/>
</dbReference>
<evidence type="ECO:0000256" key="2">
    <source>
        <dbReference type="ARBA" id="ARBA00022803"/>
    </source>
</evidence>
<keyword evidence="2 3" id="KW-0802">TPR repeat</keyword>
<dbReference type="InterPro" id="IPR011990">
    <property type="entry name" value="TPR-like_helical_dom_sf"/>
</dbReference>
<dbReference type="EMBL" id="JAODAN010000003">
    <property type="protein sequence ID" value="KAK1925872.1"/>
    <property type="molecule type" value="Genomic_DNA"/>
</dbReference>
<feature type="repeat" description="TPR" evidence="3">
    <location>
        <begin position="98"/>
        <end position="131"/>
    </location>
</feature>